<evidence type="ECO:0000313" key="2">
    <source>
        <dbReference type="WBParaSite" id="L893_g20228.t1"/>
    </source>
</evidence>
<accession>A0A1I7YVT6</accession>
<name>A0A1I7YVT6_9BILA</name>
<sequence>MGANRPGNCFQAGPVPNHLLLGVTSARNLWIHTYPSTSHVGLWNMTWCAPQCQLAVLIFVLSNGIA</sequence>
<keyword evidence="1" id="KW-1185">Reference proteome</keyword>
<reference evidence="2" key="1">
    <citation type="submission" date="2016-11" db="UniProtKB">
        <authorList>
            <consortium name="WormBaseParasite"/>
        </authorList>
    </citation>
    <scope>IDENTIFICATION</scope>
</reference>
<dbReference type="Proteomes" id="UP000095287">
    <property type="component" value="Unplaced"/>
</dbReference>
<dbReference type="WBParaSite" id="L893_g20228.t1">
    <property type="protein sequence ID" value="L893_g20228.t1"/>
    <property type="gene ID" value="L893_g20228"/>
</dbReference>
<proteinExistence type="predicted"/>
<organism evidence="1 2">
    <name type="scientific">Steinernema glaseri</name>
    <dbReference type="NCBI Taxonomy" id="37863"/>
    <lineage>
        <taxon>Eukaryota</taxon>
        <taxon>Metazoa</taxon>
        <taxon>Ecdysozoa</taxon>
        <taxon>Nematoda</taxon>
        <taxon>Chromadorea</taxon>
        <taxon>Rhabditida</taxon>
        <taxon>Tylenchina</taxon>
        <taxon>Panagrolaimomorpha</taxon>
        <taxon>Strongyloidoidea</taxon>
        <taxon>Steinernematidae</taxon>
        <taxon>Steinernema</taxon>
    </lineage>
</organism>
<dbReference type="AlphaFoldDB" id="A0A1I7YVT6"/>
<evidence type="ECO:0000313" key="1">
    <source>
        <dbReference type="Proteomes" id="UP000095287"/>
    </source>
</evidence>
<protein>
    <submittedName>
        <fullName evidence="2">Uncharacterized protein</fullName>
    </submittedName>
</protein>